<evidence type="ECO:0000313" key="4">
    <source>
        <dbReference type="EMBL" id="KAF2727154.1"/>
    </source>
</evidence>
<reference evidence="4" key="1">
    <citation type="journal article" date="2020" name="Stud. Mycol.">
        <title>101 Dothideomycetes genomes: a test case for predicting lifestyles and emergence of pathogens.</title>
        <authorList>
            <person name="Haridas S."/>
            <person name="Albert R."/>
            <person name="Binder M."/>
            <person name="Bloem J."/>
            <person name="Labutti K."/>
            <person name="Salamov A."/>
            <person name="Andreopoulos B."/>
            <person name="Baker S."/>
            <person name="Barry K."/>
            <person name="Bills G."/>
            <person name="Bluhm B."/>
            <person name="Cannon C."/>
            <person name="Castanera R."/>
            <person name="Culley D."/>
            <person name="Daum C."/>
            <person name="Ezra D."/>
            <person name="Gonzalez J."/>
            <person name="Henrissat B."/>
            <person name="Kuo A."/>
            <person name="Liang C."/>
            <person name="Lipzen A."/>
            <person name="Lutzoni F."/>
            <person name="Magnuson J."/>
            <person name="Mondo S."/>
            <person name="Nolan M."/>
            <person name="Ohm R."/>
            <person name="Pangilinan J."/>
            <person name="Park H.-J."/>
            <person name="Ramirez L."/>
            <person name="Alfaro M."/>
            <person name="Sun H."/>
            <person name="Tritt A."/>
            <person name="Yoshinaga Y."/>
            <person name="Zwiers L.-H."/>
            <person name="Turgeon B."/>
            <person name="Goodwin S."/>
            <person name="Spatafora J."/>
            <person name="Crous P."/>
            <person name="Grigoriev I."/>
        </authorList>
    </citation>
    <scope>NUCLEOTIDE SEQUENCE</scope>
    <source>
        <strain evidence="4">CBS 125425</strain>
    </source>
</reference>
<feature type="region of interest" description="Disordered" evidence="2">
    <location>
        <begin position="1380"/>
        <end position="1439"/>
    </location>
</feature>
<dbReference type="PROSITE" id="PS50013">
    <property type="entry name" value="CHROMO_2"/>
    <property type="match status" value="1"/>
</dbReference>
<evidence type="ECO:0000313" key="5">
    <source>
        <dbReference type="Proteomes" id="UP000799444"/>
    </source>
</evidence>
<feature type="region of interest" description="Disordered" evidence="2">
    <location>
        <begin position="984"/>
        <end position="1025"/>
    </location>
</feature>
<feature type="compositionally biased region" description="Low complexity" evidence="2">
    <location>
        <begin position="555"/>
        <end position="566"/>
    </location>
</feature>
<keyword evidence="1" id="KW-0175">Coiled coil</keyword>
<feature type="compositionally biased region" description="Basic residues" evidence="2">
    <location>
        <begin position="777"/>
        <end position="786"/>
    </location>
</feature>
<feature type="region of interest" description="Disordered" evidence="2">
    <location>
        <begin position="296"/>
        <end position="369"/>
    </location>
</feature>
<dbReference type="GO" id="GO:0005200">
    <property type="term" value="F:structural constituent of cytoskeleton"/>
    <property type="evidence" value="ECO:0007669"/>
    <property type="project" value="TreeGrafter"/>
</dbReference>
<feature type="compositionally biased region" description="Polar residues" evidence="2">
    <location>
        <begin position="865"/>
        <end position="876"/>
    </location>
</feature>
<evidence type="ECO:0000256" key="2">
    <source>
        <dbReference type="SAM" id="MobiDB-lite"/>
    </source>
</evidence>
<feature type="region of interest" description="Disordered" evidence="2">
    <location>
        <begin position="1657"/>
        <end position="1708"/>
    </location>
</feature>
<feature type="compositionally biased region" description="Polar residues" evidence="2">
    <location>
        <begin position="1423"/>
        <end position="1439"/>
    </location>
</feature>
<feature type="compositionally biased region" description="Polar residues" evidence="2">
    <location>
        <begin position="679"/>
        <end position="705"/>
    </location>
</feature>
<dbReference type="EMBL" id="ML996351">
    <property type="protein sequence ID" value="KAF2727154.1"/>
    <property type="molecule type" value="Genomic_DNA"/>
</dbReference>
<feature type="compositionally biased region" description="Gly residues" evidence="2">
    <location>
        <begin position="296"/>
        <end position="326"/>
    </location>
</feature>
<protein>
    <recommendedName>
        <fullName evidence="3">Chromo domain-containing protein</fullName>
    </recommendedName>
</protein>
<feature type="compositionally biased region" description="Low complexity" evidence="2">
    <location>
        <begin position="1386"/>
        <end position="1397"/>
    </location>
</feature>
<feature type="region of interest" description="Disordered" evidence="2">
    <location>
        <begin position="895"/>
        <end position="965"/>
    </location>
</feature>
<organism evidence="4 5">
    <name type="scientific">Polyplosphaeria fusca</name>
    <dbReference type="NCBI Taxonomy" id="682080"/>
    <lineage>
        <taxon>Eukaryota</taxon>
        <taxon>Fungi</taxon>
        <taxon>Dikarya</taxon>
        <taxon>Ascomycota</taxon>
        <taxon>Pezizomycotina</taxon>
        <taxon>Dothideomycetes</taxon>
        <taxon>Pleosporomycetidae</taxon>
        <taxon>Pleosporales</taxon>
        <taxon>Tetraplosphaeriaceae</taxon>
        <taxon>Polyplosphaeria</taxon>
    </lineage>
</organism>
<gene>
    <name evidence="4" type="ORF">EJ04DRAFT_529673</name>
</gene>
<feature type="region of interest" description="Disordered" evidence="2">
    <location>
        <begin position="623"/>
        <end position="876"/>
    </location>
</feature>
<dbReference type="GO" id="GO:0005856">
    <property type="term" value="C:cytoskeleton"/>
    <property type="evidence" value="ECO:0007669"/>
    <property type="project" value="TreeGrafter"/>
</dbReference>
<dbReference type="Proteomes" id="UP000799444">
    <property type="component" value="Unassembled WGS sequence"/>
</dbReference>
<keyword evidence="5" id="KW-1185">Reference proteome</keyword>
<dbReference type="Gene3D" id="3.40.50.12360">
    <property type="match status" value="1"/>
</dbReference>
<feature type="domain" description="Chromo" evidence="3">
    <location>
        <begin position="438"/>
        <end position="510"/>
    </location>
</feature>
<proteinExistence type="predicted"/>
<feature type="compositionally biased region" description="Polar residues" evidence="2">
    <location>
        <begin position="793"/>
        <end position="810"/>
    </location>
</feature>
<feature type="compositionally biased region" description="Polar residues" evidence="2">
    <location>
        <begin position="722"/>
        <end position="734"/>
    </location>
</feature>
<sequence length="1708" mass="187693">MAFLLKPYVKIMLQLAASGKTELKRRRRIALALVCLWDANDVYTSKTCTDFRRIVRKTGTLQPPFSTTLFTKQVLRQPTSPVSLPSIERGALTDPSKLAPELYALLPTFYVDAIRPGKDGNKMNWPQQISEACRNTSLPAGVQPLHAAYDVGKTQDDNEKRHRVSMEWPEFNKFYNYSKYMYGMEDTERNSYRNAYGSAYGYVPPQRRSSTFQFGNRGSISVPNPQRRSQFAQSSYNQSRTMPTSYGPPAYSSPSTQYPLGATVQGHNQHAMGGSDSYGQDQGFGGGYNYTQGRGQGGGGGFYNPGQGQGGGNGYGRGQGQGGGYNRGATGNFQPRGNHFHQGPGAYGGYNSRGGYSNQQGHGQGGNGRARLLRGILLGPQRSRTPISAVCRSMAPSSNRSGGRKRKRIPTVDSSNKTRRGSTRTRASQRPVIAGDWWEAKQILDEDGNSYLIDWEGTDPDSNLPYEPSWELKENVTDDLKAEWEDKKITKPEHIRDRARQSRSDRAAARSSRLSAPPNNASRSRRRVRTPTDTQSQVESNESRPPSSQGSHLHQQTPPAARPQVAVQVQQLADFDKSDYQYHSQLPPSLTASQRVASSHGTVSPHPPFVSFGIVPDSQSLLDSASYDPTTQASGQQSLEATSEATRTSSINGEIEGSSLPSTQSRDLTPASIPETDPILSSSTQGYSPEAQQEQDPIVDTSTPLAASIDQPVANPSPGQKEGSQQSQDRQSAPPSLRRPIGSQRVFYSLVRPRRLSESANRRTERLQDYVQEKRSSHQQRIHRVRSREATPVDNSSRASVADQPQQAATEHSAEQPSPEGLSTQEEEQHAQQSATEHPAEQPSPEILSTQEEEQHAQRIPVASYSGSGSVTDTLGISQDRIHPTTEQDHISLPIGVSSETSPESSQPSTTSNPSPGSSSPPPRVPSHPLGTLDSHPPPRLLATPNNTHSIGIMSSGQSERTWSPAMQKIRDKAVAAAAAAYAERRAQSMHPPSNTPVASISGTRSPSTIPDQSPQPQGPTPLREATVPDAIENAATLPRVEELAVPLVPTATLPPPPADPPAVAEHAVETSSIADDASDNMSLLSDEIELVQDEFIVPLQTNGRERAMYVDRIRHNQGLLTKAVKEYHPSMVKDLLPLVQSLKDIETHVDLVYAESQPASSSVGALTQMQWDEDSSTKFRFLGTLFEALRKQEMHLLLVVDEERDQLFDMLIKFCQAKSLQWSCPAKHCKSKMSDVDGKLQVTILASDSSPVVRPPTAAICLNGAIDAAQLRTKNWAQTPDGHEIPVLHLVIPRTLGHIDRFVPSVAQPGKRLHTILACLAQFYTTGDIGRSNKEIPDATSAAELVAAFLSAREQLPEEHMDWPLPSIGGIKEFVEYESQNTQHSAESPEPVPSASLKRPLDDVLDSDPSKRLRMTPHPGTTPENETTHISDSMPGTATEVSKLQEQLAEMQRMYEEARASMGLEKKRNKEWAKSVERGADMQDTLKREQLETTRKLTAANQQIQLLTQQKESLQARNEQKTESYNQIRAKFSEQQDMNLASEDQKVAALARLHQELDASKAAEAAAIRRAESDQKTLEYLREQYQTAERRVNELTAENASLSKEVTDLTHKADRTKVELNQLSMDQRFERTQNQRNVYKAENEVLKKRLQRVEEDNARLKASKGVGMGTRAQSVPRSPRVGSASRGASPAATVRDRVGALRGGSAK</sequence>
<feature type="region of interest" description="Disordered" evidence="2">
    <location>
        <begin position="386"/>
        <end position="430"/>
    </location>
</feature>
<dbReference type="PANTHER" id="PTHR47357:SF1">
    <property type="entry name" value="SPINDLE POLE BODY COMPONENT 110"/>
    <property type="match status" value="1"/>
</dbReference>
<feature type="compositionally biased region" description="Polar residues" evidence="2">
    <location>
        <begin position="217"/>
        <end position="244"/>
    </location>
</feature>
<feature type="compositionally biased region" description="Low complexity" evidence="2">
    <location>
        <begin position="898"/>
        <end position="918"/>
    </location>
</feature>
<accession>A0A9P4UUG7</accession>
<feature type="compositionally biased region" description="Basic and acidic residues" evidence="2">
    <location>
        <begin position="483"/>
        <end position="508"/>
    </location>
</feature>
<feature type="compositionally biased region" description="Polar residues" evidence="2">
    <location>
        <begin position="944"/>
        <end position="962"/>
    </location>
</feature>
<feature type="region of interest" description="Disordered" evidence="2">
    <location>
        <begin position="483"/>
        <end position="566"/>
    </location>
</feature>
<feature type="compositionally biased region" description="Polar residues" evidence="2">
    <location>
        <begin position="991"/>
        <end position="1016"/>
    </location>
</feature>
<comment type="caution">
    <text evidence="4">The sequence shown here is derived from an EMBL/GenBank/DDBJ whole genome shotgun (WGS) entry which is preliminary data.</text>
</comment>
<feature type="compositionally biased region" description="Polar residues" evidence="2">
    <location>
        <begin position="623"/>
        <end position="652"/>
    </location>
</feature>
<dbReference type="PANTHER" id="PTHR47357">
    <property type="entry name" value="COP1-INTERACTIVE PROTEIN 1"/>
    <property type="match status" value="1"/>
</dbReference>
<feature type="coiled-coil region" evidence="1">
    <location>
        <begin position="1498"/>
        <end position="1532"/>
    </location>
</feature>
<feature type="compositionally biased region" description="Basic and acidic residues" evidence="2">
    <location>
        <begin position="755"/>
        <end position="776"/>
    </location>
</feature>
<name>A0A9P4UUG7_9PLEO</name>
<evidence type="ECO:0000256" key="1">
    <source>
        <dbReference type="SAM" id="Coils"/>
    </source>
</evidence>
<evidence type="ECO:0000259" key="3">
    <source>
        <dbReference type="PROSITE" id="PS50013"/>
    </source>
</evidence>
<feature type="region of interest" description="Disordered" evidence="2">
    <location>
        <begin position="1050"/>
        <end position="1078"/>
    </location>
</feature>
<dbReference type="InterPro" id="IPR038609">
    <property type="entry name" value="HDA1_su2/3_sf"/>
</dbReference>
<dbReference type="OrthoDB" id="3647690at2759"/>
<feature type="region of interest" description="Disordered" evidence="2">
    <location>
        <begin position="217"/>
        <end position="245"/>
    </location>
</feature>
<dbReference type="InterPro" id="IPR000953">
    <property type="entry name" value="Chromo/chromo_shadow_dom"/>
</dbReference>
<feature type="compositionally biased region" description="Polar residues" evidence="2">
    <location>
        <begin position="531"/>
        <end position="554"/>
    </location>
</feature>